<evidence type="ECO:0000256" key="7">
    <source>
        <dbReference type="PROSITE-ProRule" id="PRU00169"/>
    </source>
</evidence>
<keyword evidence="8" id="KW-0175">Coiled coil</keyword>
<evidence type="ECO:0000256" key="3">
    <source>
        <dbReference type="ARBA" id="ARBA00022679"/>
    </source>
</evidence>
<evidence type="ECO:0000313" key="13">
    <source>
        <dbReference type="Proteomes" id="UP000784880"/>
    </source>
</evidence>
<keyword evidence="5" id="KW-0418">Kinase</keyword>
<feature type="modified residue" description="4-aspartylphosphate" evidence="7">
    <location>
        <position position="736"/>
    </location>
</feature>
<feature type="domain" description="Histidine kinase" evidence="10">
    <location>
        <begin position="434"/>
        <end position="652"/>
    </location>
</feature>
<dbReference type="EMBL" id="JAHQCS010000183">
    <property type="protein sequence ID" value="MBU9714671.1"/>
    <property type="molecule type" value="Genomic_DNA"/>
</dbReference>
<dbReference type="PANTHER" id="PTHR43047:SF72">
    <property type="entry name" value="OSMOSENSING HISTIDINE PROTEIN KINASE SLN1"/>
    <property type="match status" value="1"/>
</dbReference>
<dbReference type="InterPro" id="IPR003661">
    <property type="entry name" value="HisK_dim/P_dom"/>
</dbReference>
<dbReference type="Proteomes" id="UP000784880">
    <property type="component" value="Unassembled WGS sequence"/>
</dbReference>
<comment type="caution">
    <text evidence="12">The sequence shown here is derived from an EMBL/GenBank/DDBJ whole genome shotgun (WGS) entry which is preliminary data.</text>
</comment>
<dbReference type="SMART" id="SM00388">
    <property type="entry name" value="HisKA"/>
    <property type="match status" value="2"/>
</dbReference>
<protein>
    <recommendedName>
        <fullName evidence="2">histidine kinase</fullName>
        <ecNumber evidence="2">2.7.13.3</ecNumber>
    </recommendedName>
</protein>
<dbReference type="PANTHER" id="PTHR43047">
    <property type="entry name" value="TWO-COMPONENT HISTIDINE PROTEIN KINASE"/>
    <property type="match status" value="1"/>
</dbReference>
<dbReference type="InterPro" id="IPR005467">
    <property type="entry name" value="His_kinase_dom"/>
</dbReference>
<keyword evidence="3" id="KW-0808">Transferase</keyword>
<comment type="catalytic activity">
    <reaction evidence="1">
        <text>ATP + protein L-histidine = ADP + protein N-phospho-L-histidine.</text>
        <dbReference type="EC" id="2.7.13.3"/>
    </reaction>
</comment>
<feature type="transmembrane region" description="Helical" evidence="9">
    <location>
        <begin position="313"/>
        <end position="335"/>
    </location>
</feature>
<dbReference type="CDD" id="cd00075">
    <property type="entry name" value="HATPase"/>
    <property type="match status" value="1"/>
</dbReference>
<dbReference type="PROSITE" id="PS50109">
    <property type="entry name" value="HIS_KIN"/>
    <property type="match status" value="2"/>
</dbReference>
<dbReference type="SMART" id="SM00448">
    <property type="entry name" value="REC"/>
    <property type="match status" value="1"/>
</dbReference>
<keyword evidence="6" id="KW-0067">ATP-binding</keyword>
<proteinExistence type="predicted"/>
<feature type="transmembrane region" description="Helical" evidence="9">
    <location>
        <begin position="260"/>
        <end position="278"/>
    </location>
</feature>
<dbReference type="Pfam" id="PF02518">
    <property type="entry name" value="HATPase_c"/>
    <property type="match status" value="2"/>
</dbReference>
<keyword evidence="9" id="KW-0812">Transmembrane</keyword>
<dbReference type="Pfam" id="PF00072">
    <property type="entry name" value="Response_reg"/>
    <property type="match status" value="1"/>
</dbReference>
<reference evidence="12 13" key="1">
    <citation type="submission" date="2021-06" db="EMBL/GenBank/DDBJ databases">
        <title>Bacillus sp. RD4P76, an endophyte from a halophyte.</title>
        <authorList>
            <person name="Sun J.-Q."/>
        </authorList>
    </citation>
    <scope>NUCLEOTIDE SEQUENCE [LARGE SCALE GENOMIC DNA]</scope>
    <source>
        <strain evidence="12 13">CGMCC 1.15917</strain>
    </source>
</reference>
<keyword evidence="7" id="KW-0597">Phosphoprotein</keyword>
<evidence type="ECO:0000259" key="10">
    <source>
        <dbReference type="PROSITE" id="PS50109"/>
    </source>
</evidence>
<gene>
    <name evidence="12" type="ORF">KS419_23275</name>
</gene>
<dbReference type="CDD" id="cd00082">
    <property type="entry name" value="HisKA"/>
    <property type="match status" value="2"/>
</dbReference>
<sequence length="1082" mass="122778">MYKGLAKAAVSITLLLILIHIPLANKVSGDRIDPLILDSSTEVTDLYPALYMIRDNDRKYEIQDVANKVDEFIHSDQMTQKSGFFESHTWLRFEIHNESDQEEWLLEFAFPLIYELNIYSEDESGITELQKAGAAIYPFSQRDIEHRNFIFNIEIDLNETKVFYVLASGGGELHPPINIWNKDSFIQKTQTEFTMLGLFYGVILVMILYNLFLYFSLKLRSYLYYVIVMICTLMGKLSINGLGFQYLWSNYPEWNIISTPLWVSLACIFILVFTRSFLDVDQYIPKFKNISYVLMGINGLVIISLLFSQYIALYLMLVGTLCTFVTVISTAFLCLERGARQARFFIVGWLIFLVGVFITILQRAVFLPFSMITEYAGQGALTIEVVLLSLALADKINIMRDEKEKAEQRARESQELAMKNLKKTDELKDEFLAITSHELRTPLYGMIGIAESLRDGAAGNIPEDMKRQLNMIITSGNRLTHLVNDILDFSKLKHESLNLHIKPVYIKGIVDVVISICKSLVNNRQIQLVNMVDKSLPPLYADQNRLQQILYNLIGNAIKYTEEGEIVVSASVENGYMKISVSDTGKGITEENKNLIFEPFQQVDKSVSRIAGGAGIGLSITKRLVDLHGGKMEVESELGEGSTFHVLLPLNNEQTDTEEEVALTVEAYTENEPVLSKILPSASESATIVIADDEPVNLQILINQLTLEGYEIITASHGEEVFRIIQEYQVDLLILDIMMPNMSGYEVCQRLREDYSLMELPILMLTAKNQLHDKIASFEAGANDYLVKPCDKQELISRVKTLVRIRTLNQELIKMNLHLEEKIQERTDALKFANDDLKQMNEDLLTMAESRRRLLSNIAHELGTPVTLIHGYLQALQEGLVTVDDNHYRKLVFNKIKILNRLIDDLSDLSRLEAGKASLNLKDTRIDLWLEQVYQKFSFEVSQGKREFHQVGDPKNFKRFKGSIDVERMDQVISNLISNAIKNTSEVGGKISITSYIGKDNNRLTILIKDNGVGISEEDLPKIFDRFYKGKTSNTYNNHNGTGLGLAIVKEIVLGHKGEIWAESEVNEGSKFFISIPICAGK</sequence>
<dbReference type="Pfam" id="PF07696">
    <property type="entry name" value="7TMR-DISMED2"/>
    <property type="match status" value="1"/>
</dbReference>
<dbReference type="Pfam" id="PF00512">
    <property type="entry name" value="HisKA"/>
    <property type="match status" value="2"/>
</dbReference>
<dbReference type="CDD" id="cd16922">
    <property type="entry name" value="HATPase_EvgS-ArcB-TorS-like"/>
    <property type="match status" value="1"/>
</dbReference>
<dbReference type="InterPro" id="IPR001789">
    <property type="entry name" value="Sig_transdc_resp-reg_receiver"/>
</dbReference>
<dbReference type="EC" id="2.7.13.3" evidence="2"/>
<feature type="coiled-coil region" evidence="8">
    <location>
        <begin position="389"/>
        <end position="416"/>
    </location>
</feature>
<keyword evidence="9" id="KW-1133">Transmembrane helix</keyword>
<evidence type="ECO:0000256" key="6">
    <source>
        <dbReference type="ARBA" id="ARBA00022840"/>
    </source>
</evidence>
<dbReference type="Pfam" id="PF07695">
    <property type="entry name" value="7TMR-DISM_7TM"/>
    <property type="match status" value="1"/>
</dbReference>
<feature type="transmembrane region" description="Helical" evidence="9">
    <location>
        <begin position="347"/>
        <end position="369"/>
    </location>
</feature>
<feature type="transmembrane region" description="Helical" evidence="9">
    <location>
        <begin position="193"/>
        <end position="215"/>
    </location>
</feature>
<keyword evidence="9" id="KW-0472">Membrane</keyword>
<feature type="transmembrane region" description="Helical" evidence="9">
    <location>
        <begin position="222"/>
        <end position="248"/>
    </location>
</feature>
<keyword evidence="13" id="KW-1185">Reference proteome</keyword>
<dbReference type="SMART" id="SM00387">
    <property type="entry name" value="HATPase_c"/>
    <property type="match status" value="2"/>
</dbReference>
<feature type="transmembrane region" description="Helical" evidence="9">
    <location>
        <begin position="290"/>
        <end position="307"/>
    </location>
</feature>
<evidence type="ECO:0000259" key="11">
    <source>
        <dbReference type="PROSITE" id="PS50110"/>
    </source>
</evidence>
<dbReference type="CDD" id="cd17574">
    <property type="entry name" value="REC_OmpR"/>
    <property type="match status" value="1"/>
</dbReference>
<feature type="domain" description="Histidine kinase" evidence="10">
    <location>
        <begin position="857"/>
        <end position="1080"/>
    </location>
</feature>
<dbReference type="PROSITE" id="PS50110">
    <property type="entry name" value="RESPONSE_REGULATORY"/>
    <property type="match status" value="1"/>
</dbReference>
<dbReference type="InterPro" id="IPR011623">
    <property type="entry name" value="7TMR_DISM_rcpt_extracell_dom1"/>
</dbReference>
<name>A0ABS6JM60_9BACI</name>
<evidence type="ECO:0000256" key="9">
    <source>
        <dbReference type="SAM" id="Phobius"/>
    </source>
</evidence>
<feature type="coiled-coil region" evidence="8">
    <location>
        <begin position="805"/>
        <end position="843"/>
    </location>
</feature>
<evidence type="ECO:0000256" key="1">
    <source>
        <dbReference type="ARBA" id="ARBA00000085"/>
    </source>
</evidence>
<evidence type="ECO:0000256" key="8">
    <source>
        <dbReference type="SAM" id="Coils"/>
    </source>
</evidence>
<dbReference type="InterPro" id="IPR003594">
    <property type="entry name" value="HATPase_dom"/>
</dbReference>
<evidence type="ECO:0000313" key="12">
    <source>
        <dbReference type="EMBL" id="MBU9714671.1"/>
    </source>
</evidence>
<keyword evidence="4" id="KW-0547">Nucleotide-binding</keyword>
<dbReference type="InterPro" id="IPR011622">
    <property type="entry name" value="7TMR_DISM_rcpt_extracell_dom2"/>
</dbReference>
<feature type="domain" description="Response regulatory" evidence="11">
    <location>
        <begin position="687"/>
        <end position="803"/>
    </location>
</feature>
<organism evidence="12 13">
    <name type="scientific">Evansella tamaricis</name>
    <dbReference type="NCBI Taxonomy" id="2069301"/>
    <lineage>
        <taxon>Bacteria</taxon>
        <taxon>Bacillati</taxon>
        <taxon>Bacillota</taxon>
        <taxon>Bacilli</taxon>
        <taxon>Bacillales</taxon>
        <taxon>Bacillaceae</taxon>
        <taxon>Evansella</taxon>
    </lineage>
</organism>
<evidence type="ECO:0000256" key="4">
    <source>
        <dbReference type="ARBA" id="ARBA00022741"/>
    </source>
</evidence>
<accession>A0ABS6JM60</accession>
<dbReference type="RefSeq" id="WP_217069435.1">
    <property type="nucleotide sequence ID" value="NZ_JAHQCS010000183.1"/>
</dbReference>
<evidence type="ECO:0000256" key="5">
    <source>
        <dbReference type="ARBA" id="ARBA00022777"/>
    </source>
</evidence>
<evidence type="ECO:0000256" key="2">
    <source>
        <dbReference type="ARBA" id="ARBA00012438"/>
    </source>
</evidence>